<organism evidence="3 4">
    <name type="scientific">Luoshenia tenuis</name>
    <dbReference type="NCBI Taxonomy" id="2763654"/>
    <lineage>
        <taxon>Bacteria</taxon>
        <taxon>Bacillati</taxon>
        <taxon>Bacillota</taxon>
        <taxon>Clostridia</taxon>
        <taxon>Christensenellales</taxon>
        <taxon>Christensenellaceae</taxon>
        <taxon>Luoshenia</taxon>
    </lineage>
</organism>
<protein>
    <submittedName>
        <fullName evidence="3">Uncharacterized protein</fullName>
    </submittedName>
</protein>
<gene>
    <name evidence="3" type="ORF">H8699_09745</name>
</gene>
<name>A0A926D3K3_9FIRM</name>
<evidence type="ECO:0000313" key="3">
    <source>
        <dbReference type="EMBL" id="MBC8529710.1"/>
    </source>
</evidence>
<feature type="region of interest" description="Disordered" evidence="2">
    <location>
        <begin position="176"/>
        <end position="211"/>
    </location>
</feature>
<evidence type="ECO:0000313" key="4">
    <source>
        <dbReference type="Proteomes" id="UP000654279"/>
    </source>
</evidence>
<reference evidence="3" key="1">
    <citation type="submission" date="2020-08" db="EMBL/GenBank/DDBJ databases">
        <title>Genome public.</title>
        <authorList>
            <person name="Liu C."/>
            <person name="Sun Q."/>
        </authorList>
    </citation>
    <scope>NUCLEOTIDE SEQUENCE</scope>
    <source>
        <strain evidence="3">NSJ-44</strain>
    </source>
</reference>
<dbReference type="RefSeq" id="WP_249285529.1">
    <property type="nucleotide sequence ID" value="NZ_JACRSO010000004.1"/>
</dbReference>
<comment type="caution">
    <text evidence="3">The sequence shown here is derived from an EMBL/GenBank/DDBJ whole genome shotgun (WGS) entry which is preliminary data.</text>
</comment>
<keyword evidence="1" id="KW-0175">Coiled coil</keyword>
<evidence type="ECO:0000256" key="1">
    <source>
        <dbReference type="SAM" id="Coils"/>
    </source>
</evidence>
<sequence length="270" mass="29041">MAEVYDYVGAVQAIYEEQRRQLQQAQQRAEQLQRQKTALAVQELESRRPGYQREYDAGARQAYVAKRVAQRDLPQQLSALGLSGGMAETNAARLEMNYGNTLGELRGVLNQALAALERQIAATTGEGELALGQIGGEFEQKLGELYVDYQQRLESARQKQRAEELAAQAAAAKAASAKSSGGSKKKGSSSGKATASGKTATTGSGGETMQNQYNQNTVDQYQMYLNAMKLQKQLQGQGAKAYGVLGSAVKSGAINDKWRGIILGNLGLAN</sequence>
<feature type="compositionally biased region" description="Low complexity" evidence="2">
    <location>
        <begin position="176"/>
        <end position="202"/>
    </location>
</feature>
<dbReference type="Proteomes" id="UP000654279">
    <property type="component" value="Unassembled WGS sequence"/>
</dbReference>
<dbReference type="EMBL" id="JACRSO010000004">
    <property type="protein sequence ID" value="MBC8529710.1"/>
    <property type="molecule type" value="Genomic_DNA"/>
</dbReference>
<feature type="coiled-coil region" evidence="1">
    <location>
        <begin position="8"/>
        <end position="42"/>
    </location>
</feature>
<dbReference type="AlphaFoldDB" id="A0A926D3K3"/>
<keyword evidence="4" id="KW-1185">Reference proteome</keyword>
<accession>A0A926D3K3</accession>
<proteinExistence type="predicted"/>
<evidence type="ECO:0000256" key="2">
    <source>
        <dbReference type="SAM" id="MobiDB-lite"/>
    </source>
</evidence>